<keyword evidence="2" id="KW-0560">Oxidoreductase</keyword>
<dbReference type="SUPFAM" id="SSF51735">
    <property type="entry name" value="NAD(P)-binding Rossmann-fold domains"/>
    <property type="match status" value="1"/>
</dbReference>
<sequence>MHRAQVNNWSEGPRYTAVEELPAPSEGQLQLRVLAAGLHQVIRSRAAGGHYSARELPHIVGLDCVGRHEPTGKLYYVLSLKPGFGTYAERINVDKKSAYPLPDGVDPARFAASLNPAMSSWMAITQRTENLPKDFTVLILGATSGSGRLAARAARELGAGKVIGVARNAATLERLDGLDERIVLRDPVTETDFSKLVDSEAPDVILDYVYGEAAVHLLSSIDADKPVQYVMIGGLSGQTALPVPSVLLRSYDLTIRGAAPGAWRVSALAEELPALVEKTASWELLEAQTVPLKDIEKAWNDKELARKGRIVFIP</sequence>
<keyword evidence="1" id="KW-0521">NADP</keyword>
<dbReference type="PANTHER" id="PTHR48106:SF18">
    <property type="entry name" value="QUINONE OXIDOREDUCTASE PIG3"/>
    <property type="match status" value="1"/>
</dbReference>
<dbReference type="HOGENOM" id="CLU_026673_7_0_1"/>
<dbReference type="InterPro" id="IPR011032">
    <property type="entry name" value="GroES-like_sf"/>
</dbReference>
<dbReference type="GO" id="GO:0070402">
    <property type="term" value="F:NADPH binding"/>
    <property type="evidence" value="ECO:0007669"/>
    <property type="project" value="TreeGrafter"/>
</dbReference>
<dbReference type="KEGG" id="ela:UCREL1_1240"/>
<keyword evidence="5" id="KW-1185">Reference proteome</keyword>
<dbReference type="OMA" id="VQYVHIG"/>
<dbReference type="Gene3D" id="3.40.50.720">
    <property type="entry name" value="NAD(P)-binding Rossmann-like Domain"/>
    <property type="match status" value="1"/>
</dbReference>
<dbReference type="Gene3D" id="3.90.180.10">
    <property type="entry name" value="Medium-chain alcohol dehydrogenases, catalytic domain"/>
    <property type="match status" value="1"/>
</dbReference>
<organism evidence="4 5">
    <name type="scientific">Eutypa lata (strain UCR-EL1)</name>
    <name type="common">Grapevine dieback disease fungus</name>
    <name type="synonym">Eutypa armeniacae</name>
    <dbReference type="NCBI Taxonomy" id="1287681"/>
    <lineage>
        <taxon>Eukaryota</taxon>
        <taxon>Fungi</taxon>
        <taxon>Dikarya</taxon>
        <taxon>Ascomycota</taxon>
        <taxon>Pezizomycotina</taxon>
        <taxon>Sordariomycetes</taxon>
        <taxon>Xylariomycetidae</taxon>
        <taxon>Xylariales</taxon>
        <taxon>Diatrypaceae</taxon>
        <taxon>Eutypa</taxon>
    </lineage>
</organism>
<protein>
    <submittedName>
        <fullName evidence="4">Putative alcohol dehydrogenase protein</fullName>
    </submittedName>
</protein>
<dbReference type="eggNOG" id="ENOG502SIN0">
    <property type="taxonomic scope" value="Eukaryota"/>
</dbReference>
<evidence type="ECO:0000313" key="4">
    <source>
        <dbReference type="EMBL" id="EMR71725.1"/>
    </source>
</evidence>
<dbReference type="SUPFAM" id="SSF50129">
    <property type="entry name" value="GroES-like"/>
    <property type="match status" value="1"/>
</dbReference>
<gene>
    <name evidence="4" type="ORF">UCREL1_1240</name>
</gene>
<evidence type="ECO:0000256" key="1">
    <source>
        <dbReference type="ARBA" id="ARBA00022857"/>
    </source>
</evidence>
<dbReference type="OrthoDB" id="809632at2759"/>
<dbReference type="SMART" id="SM00829">
    <property type="entry name" value="PKS_ER"/>
    <property type="match status" value="1"/>
</dbReference>
<dbReference type="AlphaFoldDB" id="M7TYG9"/>
<dbReference type="InterPro" id="IPR036291">
    <property type="entry name" value="NAD(P)-bd_dom_sf"/>
</dbReference>
<dbReference type="InterPro" id="IPR020843">
    <property type="entry name" value="ER"/>
</dbReference>
<name>M7TYG9_EUTLA</name>
<proteinExistence type="predicted"/>
<feature type="domain" description="Enoyl reductase (ER)" evidence="3">
    <location>
        <begin position="12"/>
        <end position="312"/>
    </location>
</feature>
<dbReference type="PANTHER" id="PTHR48106">
    <property type="entry name" value="QUINONE OXIDOREDUCTASE PIG3-RELATED"/>
    <property type="match status" value="1"/>
</dbReference>
<dbReference type="EMBL" id="KB705596">
    <property type="protein sequence ID" value="EMR71725.1"/>
    <property type="molecule type" value="Genomic_DNA"/>
</dbReference>
<evidence type="ECO:0000256" key="2">
    <source>
        <dbReference type="ARBA" id="ARBA00023002"/>
    </source>
</evidence>
<evidence type="ECO:0000259" key="3">
    <source>
        <dbReference type="SMART" id="SM00829"/>
    </source>
</evidence>
<reference evidence="5" key="1">
    <citation type="journal article" date="2013" name="Genome Announc.">
        <title>Draft genome sequence of the grapevine dieback fungus Eutypa lata UCR-EL1.</title>
        <authorList>
            <person name="Blanco-Ulate B."/>
            <person name="Rolshausen P.E."/>
            <person name="Cantu D."/>
        </authorList>
    </citation>
    <scope>NUCLEOTIDE SEQUENCE [LARGE SCALE GENOMIC DNA]</scope>
    <source>
        <strain evidence="5">UCR-EL1</strain>
    </source>
</reference>
<dbReference type="Proteomes" id="UP000012174">
    <property type="component" value="Unassembled WGS sequence"/>
</dbReference>
<dbReference type="GO" id="GO:0016651">
    <property type="term" value="F:oxidoreductase activity, acting on NAD(P)H"/>
    <property type="evidence" value="ECO:0007669"/>
    <property type="project" value="TreeGrafter"/>
</dbReference>
<evidence type="ECO:0000313" key="5">
    <source>
        <dbReference type="Proteomes" id="UP000012174"/>
    </source>
</evidence>
<accession>M7TYG9</accession>